<accession>A0A2N9VRE6</accession>
<dbReference type="OrthoDB" id="8449893at2"/>
<protein>
    <submittedName>
        <fullName evidence="2">Uncharacterized protein</fullName>
    </submittedName>
</protein>
<dbReference type="KEGG" id="pht:BLM14_13290"/>
<sequence length="190" mass="21136">MKKTGAKPVWAGREFRLDPFHLPQTVTYATRDDRADITFTLHERGAVVKRLLPASHLPVSLALPACAFLGVTARATEDEIGDITVTLELMHTDPHLSVPLLVAHDLNDIAADWRAWSSLFKLPMMLVEEDGVARQLDQSVGPVAVSTPKERRQGHEPRRRRPRFLARRKMGDLGLRLVIGGEEIIAQGAK</sequence>
<comment type="caution">
    <text evidence="2">The sequence shown here is derived from an EMBL/GenBank/DDBJ whole genome shotgun (WGS) entry which is preliminary data.</text>
</comment>
<gene>
    <name evidence="2" type="ORF">B5P45_23750</name>
</gene>
<evidence type="ECO:0000313" key="2">
    <source>
        <dbReference type="EMBL" id="PIO42064.1"/>
    </source>
</evidence>
<name>A0A2N9VRE6_9HYPH</name>
<keyword evidence="3" id="KW-1185">Reference proteome</keyword>
<organism evidence="2 3">
    <name type="scientific">Phyllobacterium zundukense</name>
    <dbReference type="NCBI Taxonomy" id="1867719"/>
    <lineage>
        <taxon>Bacteria</taxon>
        <taxon>Pseudomonadati</taxon>
        <taxon>Pseudomonadota</taxon>
        <taxon>Alphaproteobacteria</taxon>
        <taxon>Hyphomicrobiales</taxon>
        <taxon>Phyllobacteriaceae</taxon>
        <taxon>Phyllobacterium</taxon>
    </lineage>
</organism>
<evidence type="ECO:0000313" key="3">
    <source>
        <dbReference type="Proteomes" id="UP000232163"/>
    </source>
</evidence>
<reference evidence="2 3" key="1">
    <citation type="journal article" date="2017" name="Int J Environ Stud">
        <title>Does the Miocene-Pliocene relict legume Oxytropis triphylla form nitrogen-fixing nodules with a combination of bacterial strains?</title>
        <authorList>
            <person name="Safronova V."/>
            <person name="Belimov A."/>
            <person name="Sazanova A."/>
            <person name="Kuznetsova I."/>
            <person name="Popova J."/>
            <person name="Andronov E."/>
            <person name="Verkhozina A."/>
            <person name="Tikhonovich I."/>
        </authorList>
    </citation>
    <scope>NUCLEOTIDE SEQUENCE [LARGE SCALE GENOMIC DNA]</scope>
    <source>
        <strain evidence="2 3">Tri-38</strain>
    </source>
</reference>
<evidence type="ECO:0000256" key="1">
    <source>
        <dbReference type="SAM" id="MobiDB-lite"/>
    </source>
</evidence>
<dbReference type="InterPro" id="IPR046083">
    <property type="entry name" value="DUF6101"/>
</dbReference>
<dbReference type="RefSeq" id="WP_099999825.1">
    <property type="nucleotide sequence ID" value="NZ_CP017940.1"/>
</dbReference>
<proteinExistence type="predicted"/>
<feature type="region of interest" description="Disordered" evidence="1">
    <location>
        <begin position="139"/>
        <end position="162"/>
    </location>
</feature>
<dbReference type="EMBL" id="MZMT01000053">
    <property type="protein sequence ID" value="PIO42064.1"/>
    <property type="molecule type" value="Genomic_DNA"/>
</dbReference>
<dbReference type="Pfam" id="PF19596">
    <property type="entry name" value="DUF6101"/>
    <property type="match status" value="1"/>
</dbReference>
<dbReference type="Proteomes" id="UP000232163">
    <property type="component" value="Unassembled WGS sequence"/>
</dbReference>
<dbReference type="AlphaFoldDB" id="A0A2N9VRE6"/>